<dbReference type="FunFam" id="4.10.410.10:FF:000021">
    <property type="entry name" value="Serine protease inhibitor, putative"/>
    <property type="match status" value="1"/>
</dbReference>
<dbReference type="AlphaFoldDB" id="A0A670Z4I4"/>
<dbReference type="PROSITE" id="PS50279">
    <property type="entry name" value="BPTI_KUNITZ_2"/>
    <property type="match status" value="1"/>
</dbReference>
<dbReference type="Ensembl" id="ENSPTXT00000019544.1">
    <property type="protein sequence ID" value="ENSPTXP00000018967.1"/>
    <property type="gene ID" value="ENSPTXG00000013089.1"/>
</dbReference>
<evidence type="ECO:0000313" key="8">
    <source>
        <dbReference type="Proteomes" id="UP000472273"/>
    </source>
</evidence>
<dbReference type="SUPFAM" id="SSF57362">
    <property type="entry name" value="BPTI-like"/>
    <property type="match status" value="1"/>
</dbReference>
<dbReference type="SMART" id="SM00131">
    <property type="entry name" value="KU"/>
    <property type="match status" value="1"/>
</dbReference>
<organism evidence="7 8">
    <name type="scientific">Pseudonaja textilis</name>
    <name type="common">Eastern brown snake</name>
    <dbReference type="NCBI Taxonomy" id="8673"/>
    <lineage>
        <taxon>Eukaryota</taxon>
        <taxon>Metazoa</taxon>
        <taxon>Chordata</taxon>
        <taxon>Craniata</taxon>
        <taxon>Vertebrata</taxon>
        <taxon>Euteleostomi</taxon>
        <taxon>Lepidosauria</taxon>
        <taxon>Squamata</taxon>
        <taxon>Bifurcata</taxon>
        <taxon>Unidentata</taxon>
        <taxon>Episquamata</taxon>
        <taxon>Toxicofera</taxon>
        <taxon>Serpentes</taxon>
        <taxon>Colubroidea</taxon>
        <taxon>Elapidae</taxon>
        <taxon>Hydrophiinae</taxon>
        <taxon>Pseudonaja</taxon>
    </lineage>
</organism>
<dbReference type="PANTHER" id="PTHR10083:SF374">
    <property type="entry name" value="BPTI_KUNITZ INHIBITOR DOMAIN-CONTAINING PROTEIN"/>
    <property type="match status" value="1"/>
</dbReference>
<dbReference type="PANTHER" id="PTHR10083">
    <property type="entry name" value="KUNITZ-TYPE PROTEASE INHIBITOR-RELATED"/>
    <property type="match status" value="1"/>
</dbReference>
<dbReference type="Proteomes" id="UP000472273">
    <property type="component" value="Unplaced"/>
</dbReference>
<keyword evidence="4" id="KW-0732">Signal</keyword>
<protein>
    <recommendedName>
        <fullName evidence="6">BPTI/Kunitz inhibitor domain-containing protein</fullName>
    </recommendedName>
</protein>
<sequence>MQELALSRVHLSCLKGFQWQLICNLPPITGKCKASLLRFYFNTATGNCEGFIYGGCGGNKNNFKALGQCRATCQRSGKEEISSFASAHH</sequence>
<dbReference type="InterPro" id="IPR050098">
    <property type="entry name" value="TFPI/VKTCI-like"/>
</dbReference>
<dbReference type="InterPro" id="IPR002223">
    <property type="entry name" value="Kunitz_BPTI"/>
</dbReference>
<dbReference type="PRINTS" id="PR00759">
    <property type="entry name" value="BASICPTASE"/>
</dbReference>
<dbReference type="InterPro" id="IPR036880">
    <property type="entry name" value="Kunitz_BPTI_sf"/>
</dbReference>
<dbReference type="GO" id="GO:0044483">
    <property type="term" value="P:venom-mediated perturbation of hemostasis"/>
    <property type="evidence" value="ECO:0007669"/>
    <property type="project" value="UniProtKB-ARBA"/>
</dbReference>
<dbReference type="OMA" id="GPCHENF"/>
<dbReference type="PROSITE" id="PS00280">
    <property type="entry name" value="BPTI_KUNITZ_1"/>
    <property type="match status" value="1"/>
</dbReference>
<dbReference type="CDD" id="cd00109">
    <property type="entry name" value="Kunitz-type"/>
    <property type="match status" value="1"/>
</dbReference>
<dbReference type="Gene3D" id="4.10.410.10">
    <property type="entry name" value="Pancreatic trypsin inhibitor Kunitz domain"/>
    <property type="match status" value="1"/>
</dbReference>
<accession>A0A670Z4I4</accession>
<evidence type="ECO:0000256" key="1">
    <source>
        <dbReference type="ARBA" id="ARBA00004613"/>
    </source>
</evidence>
<name>A0A670Z4I4_PSETE</name>
<dbReference type="GO" id="GO:0005615">
    <property type="term" value="C:extracellular space"/>
    <property type="evidence" value="ECO:0007669"/>
    <property type="project" value="TreeGrafter"/>
</dbReference>
<reference evidence="7" key="1">
    <citation type="submission" date="2025-08" db="UniProtKB">
        <authorList>
            <consortium name="Ensembl"/>
        </authorList>
    </citation>
    <scope>IDENTIFICATION</scope>
</reference>
<evidence type="ECO:0000256" key="4">
    <source>
        <dbReference type="ARBA" id="ARBA00022729"/>
    </source>
</evidence>
<dbReference type="InterPro" id="IPR020901">
    <property type="entry name" value="Prtase_inh_Kunz-CS"/>
</dbReference>
<evidence type="ECO:0000313" key="7">
    <source>
        <dbReference type="Ensembl" id="ENSPTXP00000018967.1"/>
    </source>
</evidence>
<keyword evidence="5" id="KW-1015">Disulfide bond</keyword>
<feature type="domain" description="BPTI/Kunitz inhibitor" evidence="6">
    <location>
        <begin position="23"/>
        <end position="73"/>
    </location>
</feature>
<evidence type="ECO:0000259" key="6">
    <source>
        <dbReference type="PROSITE" id="PS50279"/>
    </source>
</evidence>
<dbReference type="GO" id="GO:0004867">
    <property type="term" value="F:serine-type endopeptidase inhibitor activity"/>
    <property type="evidence" value="ECO:0007669"/>
    <property type="project" value="InterPro"/>
</dbReference>
<dbReference type="Pfam" id="PF00014">
    <property type="entry name" value="Kunitz_BPTI"/>
    <property type="match status" value="1"/>
</dbReference>
<keyword evidence="8" id="KW-1185">Reference proteome</keyword>
<evidence type="ECO:0000256" key="3">
    <source>
        <dbReference type="ARBA" id="ARBA00022690"/>
    </source>
</evidence>
<evidence type="ECO:0000256" key="5">
    <source>
        <dbReference type="ARBA" id="ARBA00023157"/>
    </source>
</evidence>
<keyword evidence="3" id="KW-0646">Protease inhibitor</keyword>
<reference evidence="7" key="2">
    <citation type="submission" date="2025-09" db="UniProtKB">
        <authorList>
            <consortium name="Ensembl"/>
        </authorList>
    </citation>
    <scope>IDENTIFICATION</scope>
</reference>
<proteinExistence type="predicted"/>
<dbReference type="GeneTree" id="ENSGT00960000189958"/>
<evidence type="ECO:0000256" key="2">
    <source>
        <dbReference type="ARBA" id="ARBA00022525"/>
    </source>
</evidence>
<keyword evidence="2" id="KW-0964">Secreted</keyword>
<comment type="subcellular location">
    <subcellularLocation>
        <location evidence="1">Secreted</location>
    </subcellularLocation>
</comment>